<evidence type="ECO:0000313" key="5">
    <source>
        <dbReference type="Proteomes" id="UP000297918"/>
    </source>
</evidence>
<evidence type="ECO:0000313" key="3">
    <source>
        <dbReference type="EMBL" id="TGK94573.1"/>
    </source>
</evidence>
<dbReference type="Gene3D" id="3.10.100.10">
    <property type="entry name" value="Mannose-Binding Protein A, subunit A"/>
    <property type="match status" value="1"/>
</dbReference>
<dbReference type="Proteomes" id="UP000297394">
    <property type="component" value="Unassembled WGS sequence"/>
</dbReference>
<keyword evidence="5" id="KW-1185">Reference proteome</keyword>
<name>A0A4R9ISR4_9LEPT</name>
<dbReference type="Proteomes" id="UP000297918">
    <property type="component" value="Unassembled WGS sequence"/>
</dbReference>
<feature type="domain" description="DUF1554" evidence="1">
    <location>
        <begin position="183"/>
        <end position="302"/>
    </location>
</feature>
<evidence type="ECO:0000313" key="4">
    <source>
        <dbReference type="Proteomes" id="UP000297394"/>
    </source>
</evidence>
<evidence type="ECO:0000313" key="2">
    <source>
        <dbReference type="EMBL" id="TGK85677.1"/>
    </source>
</evidence>
<dbReference type="SUPFAM" id="SSF56436">
    <property type="entry name" value="C-type lectin-like"/>
    <property type="match status" value="1"/>
</dbReference>
<protein>
    <submittedName>
        <fullName evidence="2">DUF1554 domain-containing protein</fullName>
    </submittedName>
</protein>
<proteinExistence type="predicted"/>
<dbReference type="InterPro" id="IPR011448">
    <property type="entry name" value="DUF1554"/>
</dbReference>
<evidence type="ECO:0000259" key="1">
    <source>
        <dbReference type="Pfam" id="PF07588"/>
    </source>
</evidence>
<dbReference type="EMBL" id="RQFL01000007">
    <property type="protein sequence ID" value="TGK94573.1"/>
    <property type="molecule type" value="Genomic_DNA"/>
</dbReference>
<reference evidence="3" key="1">
    <citation type="submission" date="2018-10" db="EMBL/GenBank/DDBJ databases">
        <authorList>
            <person name="Vincent A.T."/>
            <person name="Schiettekatte O."/>
            <person name="Bourhy P."/>
            <person name="Veyrier F.J."/>
            <person name="Picardeau M."/>
        </authorList>
    </citation>
    <scope>NUCLEOTIDE SEQUENCE</scope>
    <source>
        <strain evidence="3">201800281</strain>
    </source>
</reference>
<dbReference type="EMBL" id="RQFM01000022">
    <property type="protein sequence ID" value="TGK85677.1"/>
    <property type="molecule type" value="Genomic_DNA"/>
</dbReference>
<accession>A0A4R9ISR4</accession>
<dbReference type="InterPro" id="IPR016186">
    <property type="entry name" value="C-type_lectin-like/link_sf"/>
</dbReference>
<dbReference type="RefSeq" id="WP_135748202.1">
    <property type="nucleotide sequence ID" value="NZ_RQFL01000007.1"/>
</dbReference>
<gene>
    <name evidence="2" type="ORF">EHQ23_13665</name>
    <name evidence="3" type="ORF">EHQ26_01095</name>
</gene>
<dbReference type="Pfam" id="PF07588">
    <property type="entry name" value="DUF1554"/>
    <property type="match status" value="1"/>
</dbReference>
<reference evidence="4 5" key="2">
    <citation type="journal article" date="2019" name="PLoS Negl. Trop. Dis.">
        <title>Revisiting the worldwide diversity of Leptospira species in the environment.</title>
        <authorList>
            <person name="Vincent A.T."/>
            <person name="Schiettekatte O."/>
            <person name="Bourhy P."/>
            <person name="Veyrier F.J."/>
            <person name="Picardeau M."/>
        </authorList>
    </citation>
    <scope>NUCLEOTIDE SEQUENCE [LARGE SCALE GENOMIC DNA]</scope>
    <source>
        <strain evidence="2 4">201800280</strain>
        <strain evidence="5">201800281</strain>
    </source>
</reference>
<comment type="caution">
    <text evidence="2">The sequence shown here is derived from an EMBL/GenBank/DDBJ whole genome shotgun (WGS) entry which is preliminary data.</text>
</comment>
<sequence>MFRFIIILFFIFSCREKSLNNACDINSDSYKNSVIIYNLLGIQISNCSAGIVDFNPSAIFVNRKEGKVSEGGGDLTLGSSQTFTVQLRRKPMSKVEIQLVFSNLTYITVSQLNFTFDSQSWSIPQTFYITAKNDNLLNGSRNISLQLIANSDDKNLDLTPVVIPIEVLDNEKRLFVSTNPYMGGSFGGISGADTICSSDIKCPAGSTCKAMILGSTRVASQSANLGDGQVDWVLHPNAHYYLTDNATLIANTNSSSLLQIPFFSVMDASAPGTWLGSNSGWVLGANSCSDWTDNTNTVTGYMFRTQFTNSTLFGGNFNCNNPVNLFCVEY</sequence>
<dbReference type="AlphaFoldDB" id="A0A4R9ISR4"/>
<organism evidence="2 4">
    <name type="scientific">Leptospira bourretii</name>
    <dbReference type="NCBI Taxonomy" id="2484962"/>
    <lineage>
        <taxon>Bacteria</taxon>
        <taxon>Pseudomonadati</taxon>
        <taxon>Spirochaetota</taxon>
        <taxon>Spirochaetia</taxon>
        <taxon>Leptospirales</taxon>
        <taxon>Leptospiraceae</taxon>
        <taxon>Leptospira</taxon>
    </lineage>
</organism>
<dbReference type="OrthoDB" id="345734at2"/>
<dbReference type="InterPro" id="IPR016187">
    <property type="entry name" value="CTDL_fold"/>
</dbReference>